<feature type="region of interest" description="Disordered" evidence="8">
    <location>
        <begin position="1"/>
        <end position="49"/>
    </location>
</feature>
<evidence type="ECO:0000256" key="6">
    <source>
        <dbReference type="PROSITE-ProRule" id="PRU10141"/>
    </source>
</evidence>
<feature type="binding site" evidence="6">
    <location>
        <position position="105"/>
    </location>
    <ligand>
        <name>ATP</name>
        <dbReference type="ChEBI" id="CHEBI:30616"/>
    </ligand>
</feature>
<dbReference type="Gene3D" id="1.10.510.10">
    <property type="entry name" value="Transferase(Phosphotransferase) domain 1"/>
    <property type="match status" value="1"/>
</dbReference>
<comment type="similarity">
    <text evidence="7">Belongs to the protein kinase superfamily.</text>
</comment>
<proteinExistence type="inferred from homology"/>
<gene>
    <name evidence="10" type="ORF">BCV71DRAFT_179934</name>
</gene>
<reference evidence="10 11" key="1">
    <citation type="journal article" date="2016" name="Proc. Natl. Acad. Sci. U.S.A.">
        <title>Lipid metabolic changes in an early divergent fungus govern the establishment of a mutualistic symbiosis with endobacteria.</title>
        <authorList>
            <person name="Lastovetsky O.A."/>
            <person name="Gaspar M.L."/>
            <person name="Mondo S.J."/>
            <person name="LaButti K.M."/>
            <person name="Sandor L."/>
            <person name="Grigoriev I.V."/>
            <person name="Henry S.A."/>
            <person name="Pawlowska T.E."/>
        </authorList>
    </citation>
    <scope>NUCLEOTIDE SEQUENCE [LARGE SCALE GENOMIC DNA]</scope>
    <source>
        <strain evidence="10 11">ATCC 11559</strain>
    </source>
</reference>
<accession>A0A1X0S1Y4</accession>
<keyword evidence="3 6" id="KW-0547">Nucleotide-binding</keyword>
<dbReference type="GO" id="GO:0004674">
    <property type="term" value="F:protein serine/threonine kinase activity"/>
    <property type="evidence" value="ECO:0007669"/>
    <property type="project" value="UniProtKB-KW"/>
</dbReference>
<organism evidence="10 11">
    <name type="scientific">Rhizopus microsporus</name>
    <dbReference type="NCBI Taxonomy" id="58291"/>
    <lineage>
        <taxon>Eukaryota</taxon>
        <taxon>Fungi</taxon>
        <taxon>Fungi incertae sedis</taxon>
        <taxon>Mucoromycota</taxon>
        <taxon>Mucoromycotina</taxon>
        <taxon>Mucoromycetes</taxon>
        <taxon>Mucorales</taxon>
        <taxon>Mucorineae</taxon>
        <taxon>Rhizopodaceae</taxon>
        <taxon>Rhizopus</taxon>
    </lineage>
</organism>
<keyword evidence="5 6" id="KW-0067">ATP-binding</keyword>
<dbReference type="PROSITE" id="PS00108">
    <property type="entry name" value="PROTEIN_KINASE_ST"/>
    <property type="match status" value="1"/>
</dbReference>
<evidence type="ECO:0000256" key="7">
    <source>
        <dbReference type="RuleBase" id="RU000304"/>
    </source>
</evidence>
<dbReference type="CDD" id="cd13994">
    <property type="entry name" value="STKc_HAL4_like"/>
    <property type="match status" value="1"/>
</dbReference>
<evidence type="ECO:0000256" key="5">
    <source>
        <dbReference type="ARBA" id="ARBA00022840"/>
    </source>
</evidence>
<evidence type="ECO:0000313" key="11">
    <source>
        <dbReference type="Proteomes" id="UP000242381"/>
    </source>
</evidence>
<dbReference type="PROSITE" id="PS50011">
    <property type="entry name" value="PROTEIN_KINASE_DOM"/>
    <property type="match status" value="1"/>
</dbReference>
<evidence type="ECO:0000256" key="3">
    <source>
        <dbReference type="ARBA" id="ARBA00022741"/>
    </source>
</evidence>
<dbReference type="InterPro" id="IPR017441">
    <property type="entry name" value="Protein_kinase_ATP_BS"/>
</dbReference>
<dbReference type="Proteomes" id="UP000242381">
    <property type="component" value="Unassembled WGS sequence"/>
</dbReference>
<feature type="domain" description="Protein kinase" evidence="9">
    <location>
        <begin position="69"/>
        <end position="341"/>
    </location>
</feature>
<evidence type="ECO:0000256" key="1">
    <source>
        <dbReference type="ARBA" id="ARBA00022527"/>
    </source>
</evidence>
<protein>
    <submittedName>
        <fullName evidence="10">Pkinase-domain-containing protein</fullName>
    </submittedName>
</protein>
<dbReference type="AlphaFoldDB" id="A0A1X0S1Y4"/>
<dbReference type="EMBL" id="KV921335">
    <property type="protein sequence ID" value="ORE18219.1"/>
    <property type="molecule type" value="Genomic_DNA"/>
</dbReference>
<dbReference type="PROSITE" id="PS00107">
    <property type="entry name" value="PROTEIN_KINASE_ATP"/>
    <property type="match status" value="1"/>
</dbReference>
<dbReference type="GO" id="GO:0005524">
    <property type="term" value="F:ATP binding"/>
    <property type="evidence" value="ECO:0007669"/>
    <property type="project" value="UniProtKB-UniRule"/>
</dbReference>
<evidence type="ECO:0000259" key="9">
    <source>
        <dbReference type="PROSITE" id="PS50011"/>
    </source>
</evidence>
<feature type="compositionally biased region" description="Low complexity" evidence="8">
    <location>
        <begin position="1"/>
        <end position="25"/>
    </location>
</feature>
<sequence>MVSLTSFFSRSSQKTPSSSRQASRQSSRRNSREGSQLDLDEGANSCSSSIESTSTKLYRLNTASLREYGECYKRLGKGSTAIISICKSKRLSYDSSNECKLYAIKQFRKRNKTETEKEYMKKLTSEFCISSTFHHQNVIETIDLVLDNQTRYCTVMEYCQGGDLFSAIMSGHMTEIEMACCFKQMMKGIAYLHSVGVAHRDIKPENLLLTLDGTLKITDFGVSDVFRCAWEKKCHKCHGLVGSEPYIAPEAFDRKDYWGSLSDIWSAGIVLYSMYKSGHAWIRADKKSDREFRSYLDHHPARTYPNFKKFNDSMRDLIYKMLEPNPEHRLTAEQVLEHKWVKSILLCEKGIDTMNRHHKHTTAAK</sequence>
<dbReference type="InterPro" id="IPR050205">
    <property type="entry name" value="CDPK_Ser/Thr_kinases"/>
</dbReference>
<dbReference type="Pfam" id="PF00069">
    <property type="entry name" value="Pkinase"/>
    <property type="match status" value="1"/>
</dbReference>
<keyword evidence="2" id="KW-0808">Transferase</keyword>
<evidence type="ECO:0000256" key="2">
    <source>
        <dbReference type="ARBA" id="ARBA00022679"/>
    </source>
</evidence>
<dbReference type="InterPro" id="IPR008271">
    <property type="entry name" value="Ser/Thr_kinase_AS"/>
</dbReference>
<name>A0A1X0S1Y4_RHIZD</name>
<keyword evidence="4 10" id="KW-0418">Kinase</keyword>
<evidence type="ECO:0000256" key="4">
    <source>
        <dbReference type="ARBA" id="ARBA00022777"/>
    </source>
</evidence>
<dbReference type="PANTHER" id="PTHR24349">
    <property type="entry name" value="SERINE/THREONINE-PROTEIN KINASE"/>
    <property type="match status" value="1"/>
</dbReference>
<evidence type="ECO:0000313" key="10">
    <source>
        <dbReference type="EMBL" id="ORE18219.1"/>
    </source>
</evidence>
<dbReference type="OMA" id="VIYMFMR"/>
<evidence type="ECO:0000256" key="8">
    <source>
        <dbReference type="SAM" id="MobiDB-lite"/>
    </source>
</evidence>
<dbReference type="SMART" id="SM00220">
    <property type="entry name" value="S_TKc"/>
    <property type="match status" value="1"/>
</dbReference>
<keyword evidence="1 7" id="KW-0723">Serine/threonine-protein kinase</keyword>
<dbReference type="InterPro" id="IPR000719">
    <property type="entry name" value="Prot_kinase_dom"/>
</dbReference>
<dbReference type="InterPro" id="IPR011009">
    <property type="entry name" value="Kinase-like_dom_sf"/>
</dbReference>
<dbReference type="VEuPathDB" id="FungiDB:BCV72DRAFT_248655"/>
<dbReference type="SUPFAM" id="SSF56112">
    <property type="entry name" value="Protein kinase-like (PK-like)"/>
    <property type="match status" value="1"/>
</dbReference>